<feature type="region of interest" description="Disordered" evidence="1">
    <location>
        <begin position="407"/>
        <end position="653"/>
    </location>
</feature>
<evidence type="ECO:0000313" key="3">
    <source>
        <dbReference type="EMBL" id="CAL5999734.1"/>
    </source>
</evidence>
<evidence type="ECO:0000313" key="4">
    <source>
        <dbReference type="Proteomes" id="UP001642409"/>
    </source>
</evidence>
<reference evidence="2" key="1">
    <citation type="submission" date="2023-06" db="EMBL/GenBank/DDBJ databases">
        <authorList>
            <person name="Kurt Z."/>
        </authorList>
    </citation>
    <scope>NUCLEOTIDE SEQUENCE</scope>
</reference>
<dbReference type="EMBL" id="CATOUU010001064">
    <property type="protein sequence ID" value="CAI9969793.1"/>
    <property type="molecule type" value="Genomic_DNA"/>
</dbReference>
<evidence type="ECO:0000256" key="1">
    <source>
        <dbReference type="SAM" id="MobiDB-lite"/>
    </source>
</evidence>
<accession>A0AA86VL51</accession>
<keyword evidence="4" id="KW-1185">Reference proteome</keyword>
<gene>
    <name evidence="3" type="ORF">HINF_LOCUS16357</name>
    <name evidence="2" type="ORF">HINF_LOCUS57438</name>
</gene>
<evidence type="ECO:0000313" key="2">
    <source>
        <dbReference type="EMBL" id="CAI9969793.1"/>
    </source>
</evidence>
<comment type="caution">
    <text evidence="2">The sequence shown here is derived from an EMBL/GenBank/DDBJ whole genome shotgun (WGS) entry which is preliminary data.</text>
</comment>
<dbReference type="EMBL" id="CAXDID020000040">
    <property type="protein sequence ID" value="CAL5999734.1"/>
    <property type="molecule type" value="Genomic_DNA"/>
</dbReference>
<name>A0AA86VL51_9EUKA</name>
<dbReference type="AlphaFoldDB" id="A0AA86VL51"/>
<feature type="compositionally biased region" description="Polar residues" evidence="1">
    <location>
        <begin position="581"/>
        <end position="598"/>
    </location>
</feature>
<feature type="compositionally biased region" description="Basic and acidic residues" evidence="1">
    <location>
        <begin position="490"/>
        <end position="530"/>
    </location>
</feature>
<feature type="compositionally biased region" description="Basic and acidic residues" evidence="1">
    <location>
        <begin position="625"/>
        <end position="634"/>
    </location>
</feature>
<reference evidence="3 4" key="2">
    <citation type="submission" date="2024-07" db="EMBL/GenBank/DDBJ databases">
        <authorList>
            <person name="Akdeniz Z."/>
        </authorList>
    </citation>
    <scope>NUCLEOTIDE SEQUENCE [LARGE SCALE GENOMIC DNA]</scope>
</reference>
<proteinExistence type="predicted"/>
<feature type="compositionally biased region" description="Basic and acidic residues" evidence="1">
    <location>
        <begin position="430"/>
        <end position="479"/>
    </location>
</feature>
<organism evidence="2">
    <name type="scientific">Hexamita inflata</name>
    <dbReference type="NCBI Taxonomy" id="28002"/>
    <lineage>
        <taxon>Eukaryota</taxon>
        <taxon>Metamonada</taxon>
        <taxon>Diplomonadida</taxon>
        <taxon>Hexamitidae</taxon>
        <taxon>Hexamitinae</taxon>
        <taxon>Hexamita</taxon>
    </lineage>
</organism>
<sequence>MKVDQIQKIDYYIRENGDQITKSKLEQIIGKINAKMTKSKNFFRDTRKEMKIQEKMSIQVDDTVPKPGYTLLGRRRMDNTAFQNMINWVFNNVRDTPIPEICELCKKPYKEGHEQDCKKINELNIAAHDRFANFLERILRKRYQARKVCKDNDNRLEDRTKPDIVVNGVQIYLDIGITWDLDKYYALKEQHYRDKKDQNGNPLKIIPIIIGKNLTIHQKSREFLEELRVNFETIYEEIGYMISTSQTHRAELMYRKKVVQRGEKHSEIDVEKLSANRFASLADSDVQFKHTDSYGKIFDYLHEKGMMKVATQSPIKEVPAKPRQKNFEKAHKTKTKKKSTQTAEKGNDKLEDTSVKKKPDKPTQTKVIPNAKGNDKKIQSLKEKIAKLQRELQSQFDTAATVMRKFKETKKKHDDKKITQKTNNAEAQSENEKKKTEVSQKAERTKNIEEKAPDKTKLKDAQKQKEKKPPVQKSQDQKTTKMPQSNAKSPLKETQKKKEDKQPVLEKPVKSQPKDGQNEQKTITDAKQETKPILTKAQKKKLQMEYQKQFIQQQRAKEDISEANPQEKVNLPPAIYPEIRNLQNQINQEGPQVPNQDNETVHQRQPPPSNANTTEQPPVQAEGNNEQRETETREPVSGNQVSESGKTGSLTTP</sequence>
<protein>
    <submittedName>
        <fullName evidence="2">Putative</fullName>
    </submittedName>
</protein>
<feature type="region of interest" description="Disordered" evidence="1">
    <location>
        <begin position="320"/>
        <end position="376"/>
    </location>
</feature>
<dbReference type="Proteomes" id="UP001642409">
    <property type="component" value="Unassembled WGS sequence"/>
</dbReference>
<feature type="compositionally biased region" description="Polar residues" evidence="1">
    <location>
        <begin position="637"/>
        <end position="653"/>
    </location>
</feature>
<feature type="compositionally biased region" description="Basic and acidic residues" evidence="1">
    <location>
        <begin position="345"/>
        <end position="363"/>
    </location>
</feature>